<keyword evidence="2" id="KW-1185">Reference proteome</keyword>
<gene>
    <name evidence="1" type="ORF">ACFO3F_08840</name>
</gene>
<name>A0ABV9DB15_9MICO</name>
<evidence type="ECO:0000313" key="1">
    <source>
        <dbReference type="EMBL" id="MFC4555353.1"/>
    </source>
</evidence>
<evidence type="ECO:0000313" key="2">
    <source>
        <dbReference type="Proteomes" id="UP001595955"/>
    </source>
</evidence>
<dbReference type="RefSeq" id="WP_122823806.1">
    <property type="nucleotide sequence ID" value="NZ_CP033325.1"/>
</dbReference>
<organism evidence="1 2">
    <name type="scientific">Georgenia faecalis</name>
    <dbReference type="NCBI Taxonomy" id="2483799"/>
    <lineage>
        <taxon>Bacteria</taxon>
        <taxon>Bacillati</taxon>
        <taxon>Actinomycetota</taxon>
        <taxon>Actinomycetes</taxon>
        <taxon>Micrococcales</taxon>
        <taxon>Bogoriellaceae</taxon>
        <taxon>Georgenia</taxon>
    </lineage>
</organism>
<accession>A0ABV9DB15</accession>
<comment type="caution">
    <text evidence="1">The sequence shown here is derived from an EMBL/GenBank/DDBJ whole genome shotgun (WGS) entry which is preliminary data.</text>
</comment>
<proteinExistence type="predicted"/>
<dbReference type="Proteomes" id="UP001595955">
    <property type="component" value="Unassembled WGS sequence"/>
</dbReference>
<reference evidence="2" key="1">
    <citation type="journal article" date="2019" name="Int. J. Syst. Evol. Microbiol.">
        <title>The Global Catalogue of Microorganisms (GCM) 10K type strain sequencing project: providing services to taxonomists for standard genome sequencing and annotation.</title>
        <authorList>
            <consortium name="The Broad Institute Genomics Platform"/>
            <consortium name="The Broad Institute Genome Sequencing Center for Infectious Disease"/>
            <person name="Wu L."/>
            <person name="Ma J."/>
        </authorList>
    </citation>
    <scope>NUCLEOTIDE SEQUENCE [LARGE SCALE GENOMIC DNA]</scope>
    <source>
        <strain evidence="2">JCM 3369</strain>
    </source>
</reference>
<sequence length="68" mass="7498">MITREERDTGASDVSLRSVIEHLQRADALVRAGRSDDAGAFLDIARRLVADSWSFRSDVAAKVLEVEP</sequence>
<protein>
    <submittedName>
        <fullName evidence="1">Uncharacterized protein</fullName>
    </submittedName>
</protein>
<dbReference type="EMBL" id="JBHSGF010000005">
    <property type="protein sequence ID" value="MFC4555353.1"/>
    <property type="molecule type" value="Genomic_DNA"/>
</dbReference>